<dbReference type="AlphaFoldDB" id="A0A7C4DZR9"/>
<keyword evidence="2" id="KW-0813">Transport</keyword>
<accession>A0A7C4DZR9</accession>
<protein>
    <submittedName>
        <fullName evidence="8">ABC transporter ATP-binding protein</fullName>
    </submittedName>
</protein>
<comment type="similarity">
    <text evidence="1">Belongs to the ABC transporter superfamily.</text>
</comment>
<organism evidence="8">
    <name type="scientific">Caldiarchaeum subterraneum</name>
    <dbReference type="NCBI Taxonomy" id="311458"/>
    <lineage>
        <taxon>Archaea</taxon>
        <taxon>Nitrososphaerota</taxon>
        <taxon>Candidatus Caldarchaeales</taxon>
        <taxon>Candidatus Caldarchaeaceae</taxon>
        <taxon>Candidatus Caldarchaeum</taxon>
    </lineage>
</organism>
<evidence type="ECO:0000313" key="9">
    <source>
        <dbReference type="EMBL" id="HHN52427.1"/>
    </source>
</evidence>
<keyword evidence="4 8" id="KW-0067">ATP-binding</keyword>
<dbReference type="Gene3D" id="3.40.50.300">
    <property type="entry name" value="P-loop containing nucleotide triphosphate hydrolases"/>
    <property type="match status" value="1"/>
</dbReference>
<proteinExistence type="inferred from homology"/>
<comment type="caution">
    <text evidence="8">The sequence shown here is derived from an EMBL/GenBank/DDBJ whole genome shotgun (WGS) entry which is preliminary data.</text>
</comment>
<dbReference type="Pfam" id="PF00005">
    <property type="entry name" value="ABC_tran"/>
    <property type="match status" value="1"/>
</dbReference>
<dbReference type="PANTHER" id="PTHR43820">
    <property type="entry name" value="HIGH-AFFINITY BRANCHED-CHAIN AMINO ACID TRANSPORT ATP-BINDING PROTEIN LIVF"/>
    <property type="match status" value="1"/>
</dbReference>
<dbReference type="CDD" id="cd03224">
    <property type="entry name" value="ABC_TM1139_LivF_branched"/>
    <property type="match status" value="1"/>
</dbReference>
<dbReference type="PANTHER" id="PTHR43820:SF4">
    <property type="entry name" value="HIGH-AFFINITY BRANCHED-CHAIN AMINO ACID TRANSPORT ATP-BINDING PROTEIN LIVF"/>
    <property type="match status" value="1"/>
</dbReference>
<dbReference type="GO" id="GO:0015658">
    <property type="term" value="F:branched-chain amino acid transmembrane transporter activity"/>
    <property type="evidence" value="ECO:0007669"/>
    <property type="project" value="TreeGrafter"/>
</dbReference>
<gene>
    <name evidence="9" type="ORF">ENM30_03830</name>
    <name evidence="8" type="ORF">ENT82_02600</name>
    <name evidence="7" type="ORF">ENU43_05945</name>
</gene>
<dbReference type="PROSITE" id="PS50893">
    <property type="entry name" value="ABC_TRANSPORTER_2"/>
    <property type="match status" value="1"/>
</dbReference>
<evidence type="ECO:0000313" key="8">
    <source>
        <dbReference type="EMBL" id="HGN90005.1"/>
    </source>
</evidence>
<dbReference type="EMBL" id="DTCM01000075">
    <property type="protein sequence ID" value="HGL41187.1"/>
    <property type="molecule type" value="Genomic_DNA"/>
</dbReference>
<evidence type="ECO:0000256" key="5">
    <source>
        <dbReference type="ARBA" id="ARBA00022970"/>
    </source>
</evidence>
<reference evidence="8" key="1">
    <citation type="journal article" date="2020" name="mSystems">
        <title>Genome- and Community-Level Interaction Insights into Carbon Utilization and Element Cycling Functions of Hydrothermarchaeota in Hydrothermal Sediment.</title>
        <authorList>
            <person name="Zhou Z."/>
            <person name="Liu Y."/>
            <person name="Xu W."/>
            <person name="Pan J."/>
            <person name="Luo Z.H."/>
            <person name="Li M."/>
        </authorList>
    </citation>
    <scope>NUCLEOTIDE SEQUENCE [LARGE SCALE GENOMIC DNA]</scope>
    <source>
        <strain evidence="9">SpSt-1073</strain>
        <strain evidence="8">SpSt-613</strain>
        <strain evidence="7">SpSt-669</strain>
    </source>
</reference>
<sequence>MPSLLQLEGLDSGYGDIQILWNVSLTVEKGEVVAVLGPNGAGKTTLLKTIAGIIKPKKGRILLEGKRIDGKPPEKIVEEGVALALAEKELFPLMTVHENLILGAFNKRARQKLDENLEIVYSIFPKLKERASQKAGTMSGGEQQMLAIGRALMTDSKLLLLDEPSTGLAPLLVKTIFQAMRKLMETKKELSILLVEQRTVQSAQLSDRGYVLSNGRIVYEGDIKEAVYSKSFLRRYMGM</sequence>
<dbReference type="SMART" id="SM00382">
    <property type="entry name" value="AAA"/>
    <property type="match status" value="1"/>
</dbReference>
<keyword evidence="3" id="KW-0547">Nucleotide-binding</keyword>
<feature type="domain" description="ABC transporter" evidence="6">
    <location>
        <begin position="5"/>
        <end position="239"/>
    </location>
</feature>
<dbReference type="InterPro" id="IPR003593">
    <property type="entry name" value="AAA+_ATPase"/>
</dbReference>
<dbReference type="SUPFAM" id="SSF52540">
    <property type="entry name" value="P-loop containing nucleoside triphosphate hydrolases"/>
    <property type="match status" value="1"/>
</dbReference>
<dbReference type="GO" id="GO:0015807">
    <property type="term" value="P:L-amino acid transport"/>
    <property type="evidence" value="ECO:0007669"/>
    <property type="project" value="TreeGrafter"/>
</dbReference>
<evidence type="ECO:0000256" key="2">
    <source>
        <dbReference type="ARBA" id="ARBA00022448"/>
    </source>
</evidence>
<evidence type="ECO:0000256" key="1">
    <source>
        <dbReference type="ARBA" id="ARBA00005417"/>
    </source>
</evidence>
<evidence type="ECO:0000313" key="7">
    <source>
        <dbReference type="EMBL" id="HGL41187.1"/>
    </source>
</evidence>
<name>A0A7C4DZR9_CALS0</name>
<dbReference type="InterPro" id="IPR027417">
    <property type="entry name" value="P-loop_NTPase"/>
</dbReference>
<dbReference type="EMBL" id="DTAD01000024">
    <property type="protein sequence ID" value="HGN90005.1"/>
    <property type="molecule type" value="Genomic_DNA"/>
</dbReference>
<dbReference type="PROSITE" id="PS00211">
    <property type="entry name" value="ABC_TRANSPORTER_1"/>
    <property type="match status" value="1"/>
</dbReference>
<keyword evidence="5" id="KW-0029">Amino-acid transport</keyword>
<dbReference type="InterPro" id="IPR052156">
    <property type="entry name" value="BCAA_Transport_ATP-bd_LivF"/>
</dbReference>
<evidence type="ECO:0000256" key="3">
    <source>
        <dbReference type="ARBA" id="ARBA00022741"/>
    </source>
</evidence>
<dbReference type="InterPro" id="IPR017871">
    <property type="entry name" value="ABC_transporter-like_CS"/>
</dbReference>
<evidence type="ECO:0000259" key="6">
    <source>
        <dbReference type="PROSITE" id="PS50893"/>
    </source>
</evidence>
<dbReference type="EMBL" id="DRXG01000083">
    <property type="protein sequence ID" value="HHN52427.1"/>
    <property type="molecule type" value="Genomic_DNA"/>
</dbReference>
<evidence type="ECO:0000256" key="4">
    <source>
        <dbReference type="ARBA" id="ARBA00022840"/>
    </source>
</evidence>
<dbReference type="GO" id="GO:0005524">
    <property type="term" value="F:ATP binding"/>
    <property type="evidence" value="ECO:0007669"/>
    <property type="project" value="UniProtKB-KW"/>
</dbReference>
<dbReference type="InterPro" id="IPR003439">
    <property type="entry name" value="ABC_transporter-like_ATP-bd"/>
</dbReference>
<dbReference type="GO" id="GO:0016887">
    <property type="term" value="F:ATP hydrolysis activity"/>
    <property type="evidence" value="ECO:0007669"/>
    <property type="project" value="InterPro"/>
</dbReference>